<dbReference type="RefSeq" id="YP_009910654.1">
    <property type="nucleotide sequence ID" value="NC_049973.1"/>
</dbReference>
<sequence>MVGYRRMSPWKLQLITDICQSVVILMLIFWEKDK</sequence>
<dbReference type="Proteomes" id="UP000465105">
    <property type="component" value="Segment"/>
</dbReference>
<reference evidence="1 2" key="1">
    <citation type="submission" date="2019-12" db="EMBL/GenBank/DDBJ databases">
        <authorList>
            <person name="Shah Mahmud R."/>
            <person name="Ulyanova V."/>
            <person name="Mindubaeva L."/>
            <person name="Markelova M."/>
            <person name="Garifullina K."/>
            <person name="Malanin S."/>
            <person name="Doijad S.P."/>
            <person name="Chakraborty T."/>
            <person name="Ilinskaya O."/>
        </authorList>
    </citation>
    <scope>NUCLEOTIDE SEQUENCE [LARGE SCALE GENOMIC DNA]</scope>
</reference>
<keyword evidence="2" id="KW-1185">Reference proteome</keyword>
<evidence type="ECO:0000313" key="2">
    <source>
        <dbReference type="Proteomes" id="UP000465105"/>
    </source>
</evidence>
<name>A0A6B9SX54_9CAUD</name>
<organism evidence="1 2">
    <name type="scientific">Bacillus phage SRT01hs</name>
    <dbReference type="NCBI Taxonomy" id="2847044"/>
    <lineage>
        <taxon>Viruses</taxon>
        <taxon>Duplodnaviria</taxon>
        <taxon>Heunggongvirae</taxon>
        <taxon>Uroviricota</taxon>
        <taxon>Caudoviricetes</taxon>
        <taxon>Salasmaviridae</taxon>
        <taxon>Tatarstanvirinae</taxon>
        <taxon>Gaunavirus</taxon>
        <taxon>Gaunavirus SRT01hs</taxon>
    </lineage>
</organism>
<evidence type="ECO:0000313" key="1">
    <source>
        <dbReference type="EMBL" id="QHJ75882.1"/>
    </source>
</evidence>
<dbReference type="EMBL" id="MN857617">
    <property type="protein sequence ID" value="QHJ75882.1"/>
    <property type="molecule type" value="Genomic_DNA"/>
</dbReference>
<proteinExistence type="predicted"/>
<accession>A0A6B9SX54</accession>
<dbReference type="GeneID" id="56239374"/>
<protein>
    <submittedName>
        <fullName evidence="1">Uncharacterized protein</fullName>
    </submittedName>
</protein>